<comment type="caution">
    <text evidence="3">The sequence shown here is derived from an EMBL/GenBank/DDBJ whole genome shotgun (WGS) entry which is preliminary data.</text>
</comment>
<dbReference type="Pfam" id="PF07734">
    <property type="entry name" value="FBA_1"/>
    <property type="match status" value="1"/>
</dbReference>
<dbReference type="EMBL" id="JAUIZM010000007">
    <property type="protein sequence ID" value="KAK1376823.1"/>
    <property type="molecule type" value="Genomic_DNA"/>
</dbReference>
<evidence type="ECO:0000259" key="2">
    <source>
        <dbReference type="Pfam" id="PF07734"/>
    </source>
</evidence>
<gene>
    <name evidence="3" type="ORF">POM88_033016</name>
</gene>
<dbReference type="NCBIfam" id="TIGR01640">
    <property type="entry name" value="F_box_assoc_1"/>
    <property type="match status" value="1"/>
</dbReference>
<dbReference type="CDD" id="cd22157">
    <property type="entry name" value="F-box_AtFBW1-like"/>
    <property type="match status" value="1"/>
</dbReference>
<dbReference type="Proteomes" id="UP001237642">
    <property type="component" value="Unassembled WGS sequence"/>
</dbReference>
<dbReference type="InterPro" id="IPR017451">
    <property type="entry name" value="F-box-assoc_interact_dom"/>
</dbReference>
<feature type="domain" description="F-box" evidence="1">
    <location>
        <begin position="8"/>
        <end position="41"/>
    </location>
</feature>
<name>A0AAD8I1C1_9APIA</name>
<dbReference type="InterPro" id="IPR036047">
    <property type="entry name" value="F-box-like_dom_sf"/>
</dbReference>
<accession>A0AAD8I1C1</accession>
<dbReference type="InterPro" id="IPR011043">
    <property type="entry name" value="Gal_Oxase/kelch_b-propeller"/>
</dbReference>
<protein>
    <recommendedName>
        <fullName evidence="5">F-box domain-containing protein</fullName>
    </recommendedName>
</protein>
<evidence type="ECO:0000259" key="1">
    <source>
        <dbReference type="Pfam" id="PF00646"/>
    </source>
</evidence>
<dbReference type="InterPro" id="IPR050796">
    <property type="entry name" value="SCF_F-box_component"/>
</dbReference>
<evidence type="ECO:0000313" key="4">
    <source>
        <dbReference type="Proteomes" id="UP001237642"/>
    </source>
</evidence>
<dbReference type="SUPFAM" id="SSF50965">
    <property type="entry name" value="Galactose oxidase, central domain"/>
    <property type="match status" value="1"/>
</dbReference>
<dbReference type="PANTHER" id="PTHR31672:SF13">
    <property type="entry name" value="F-BOX PROTEIN CPR30-LIKE"/>
    <property type="match status" value="1"/>
</dbReference>
<feature type="domain" description="F-box associated beta-propeller type 1" evidence="2">
    <location>
        <begin position="101"/>
        <end position="255"/>
    </location>
</feature>
<dbReference type="InterPro" id="IPR001810">
    <property type="entry name" value="F-box_dom"/>
</dbReference>
<keyword evidence="4" id="KW-1185">Reference proteome</keyword>
<evidence type="ECO:0000313" key="3">
    <source>
        <dbReference type="EMBL" id="KAK1376823.1"/>
    </source>
</evidence>
<dbReference type="AlphaFoldDB" id="A0AAD8I1C1"/>
<evidence type="ECO:0008006" key="5">
    <source>
        <dbReference type="Google" id="ProtNLM"/>
    </source>
</evidence>
<dbReference type="PANTHER" id="PTHR31672">
    <property type="entry name" value="BNACNNG10540D PROTEIN"/>
    <property type="match status" value="1"/>
</dbReference>
<proteinExistence type="predicted"/>
<reference evidence="3" key="2">
    <citation type="submission" date="2023-05" db="EMBL/GenBank/DDBJ databases">
        <authorList>
            <person name="Schelkunov M.I."/>
        </authorList>
    </citation>
    <scope>NUCLEOTIDE SEQUENCE</scope>
    <source>
        <strain evidence="3">Hsosn_3</strain>
        <tissue evidence="3">Leaf</tissue>
    </source>
</reference>
<sequence length="408" mass="47442">MADFILQDILAEILIRLPLHSLLRFKCVQKSWYHLIRSPYFIDLHFNHQENKNKYLFFQGRFHGDFFFHVDDKQCNEYNPGLRFPIPKFLETGFVFKIHGTCRGLICFSAENRINSGLNIVYLWNPATRMYRSLPCSPGTFSDDQYHRSFTLGYFPKITDYKVIKFQSYDYTVGEDFRAPSVCIYSLSTDSWKTVGEDIIGQLSSYRKLYNSVIVNGVAYWVGIREPLLQVIVCFDTETEKIREIILPPQYGLDLSMGQISSFNLVQHFDEVLLSVVNMNTFARSLILDIFSLGKGDGEDVVYTQKVSIDLAKVSLWPIGFRYSGEIVLFDYDNTRGGFLSYDPEKKIATKILDDSWELWSYAHLRVPEEDDEFVVFEGEEEYIQLMYVNSFAENLVSLGDKQRKVVN</sequence>
<organism evidence="3 4">
    <name type="scientific">Heracleum sosnowskyi</name>
    <dbReference type="NCBI Taxonomy" id="360622"/>
    <lineage>
        <taxon>Eukaryota</taxon>
        <taxon>Viridiplantae</taxon>
        <taxon>Streptophyta</taxon>
        <taxon>Embryophyta</taxon>
        <taxon>Tracheophyta</taxon>
        <taxon>Spermatophyta</taxon>
        <taxon>Magnoliopsida</taxon>
        <taxon>eudicotyledons</taxon>
        <taxon>Gunneridae</taxon>
        <taxon>Pentapetalae</taxon>
        <taxon>asterids</taxon>
        <taxon>campanulids</taxon>
        <taxon>Apiales</taxon>
        <taxon>Apiaceae</taxon>
        <taxon>Apioideae</taxon>
        <taxon>apioid superclade</taxon>
        <taxon>Tordylieae</taxon>
        <taxon>Tordyliinae</taxon>
        <taxon>Heracleum</taxon>
    </lineage>
</organism>
<reference evidence="3" key="1">
    <citation type="submission" date="2023-02" db="EMBL/GenBank/DDBJ databases">
        <title>Genome of toxic invasive species Heracleum sosnowskyi carries increased number of genes despite the absence of recent whole-genome duplications.</title>
        <authorList>
            <person name="Schelkunov M."/>
            <person name="Shtratnikova V."/>
            <person name="Makarenko M."/>
            <person name="Klepikova A."/>
            <person name="Omelchenko D."/>
            <person name="Novikova G."/>
            <person name="Obukhova E."/>
            <person name="Bogdanov V."/>
            <person name="Penin A."/>
            <person name="Logacheva M."/>
        </authorList>
    </citation>
    <scope>NUCLEOTIDE SEQUENCE</scope>
    <source>
        <strain evidence="3">Hsosn_3</strain>
        <tissue evidence="3">Leaf</tissue>
    </source>
</reference>
<dbReference type="SUPFAM" id="SSF81383">
    <property type="entry name" value="F-box domain"/>
    <property type="match status" value="1"/>
</dbReference>
<dbReference type="Pfam" id="PF00646">
    <property type="entry name" value="F-box"/>
    <property type="match status" value="1"/>
</dbReference>
<dbReference type="InterPro" id="IPR006527">
    <property type="entry name" value="F-box-assoc_dom_typ1"/>
</dbReference>